<comment type="caution">
    <text evidence="1">The sequence shown here is derived from an EMBL/GenBank/DDBJ whole genome shotgun (WGS) entry which is preliminary data.</text>
</comment>
<dbReference type="Proteomes" id="UP000762676">
    <property type="component" value="Unassembled WGS sequence"/>
</dbReference>
<reference evidence="1 2" key="1">
    <citation type="journal article" date="2021" name="Elife">
        <title>Chloroplast acquisition without the gene transfer in kleptoplastic sea slugs, Plakobranchus ocellatus.</title>
        <authorList>
            <person name="Maeda T."/>
            <person name="Takahashi S."/>
            <person name="Yoshida T."/>
            <person name="Shimamura S."/>
            <person name="Takaki Y."/>
            <person name="Nagai Y."/>
            <person name="Toyoda A."/>
            <person name="Suzuki Y."/>
            <person name="Arimoto A."/>
            <person name="Ishii H."/>
            <person name="Satoh N."/>
            <person name="Nishiyama T."/>
            <person name="Hasebe M."/>
            <person name="Maruyama T."/>
            <person name="Minagawa J."/>
            <person name="Obokata J."/>
            <person name="Shigenobu S."/>
        </authorList>
    </citation>
    <scope>NUCLEOTIDE SEQUENCE [LARGE SCALE GENOMIC DNA]</scope>
</reference>
<gene>
    <name evidence="1" type="ORF">ElyMa_002689000</name>
</gene>
<accession>A0AAV4HBS5</accession>
<evidence type="ECO:0000313" key="1">
    <source>
        <dbReference type="EMBL" id="GFR95261.1"/>
    </source>
</evidence>
<sequence length="142" mass="16533">MYIWSCVYNEAIHIRYDVILTLNLENSICKDDPAIDQKLKQLFISCGETFQADLLREMDRKGRLLTNDEKCQLINKLDQCIATQTNVVCGPEMATFMEKIWKIASKDSFGVPGCDANHQQKREYHLIIIIIIIIRCRAWSRH</sequence>
<evidence type="ECO:0000313" key="2">
    <source>
        <dbReference type="Proteomes" id="UP000762676"/>
    </source>
</evidence>
<protein>
    <submittedName>
        <fullName evidence="1">Uncharacterized protein</fullName>
    </submittedName>
</protein>
<organism evidence="1 2">
    <name type="scientific">Elysia marginata</name>
    <dbReference type="NCBI Taxonomy" id="1093978"/>
    <lineage>
        <taxon>Eukaryota</taxon>
        <taxon>Metazoa</taxon>
        <taxon>Spiralia</taxon>
        <taxon>Lophotrochozoa</taxon>
        <taxon>Mollusca</taxon>
        <taxon>Gastropoda</taxon>
        <taxon>Heterobranchia</taxon>
        <taxon>Euthyneura</taxon>
        <taxon>Panpulmonata</taxon>
        <taxon>Sacoglossa</taxon>
        <taxon>Placobranchoidea</taxon>
        <taxon>Plakobranchidae</taxon>
        <taxon>Elysia</taxon>
    </lineage>
</organism>
<proteinExistence type="predicted"/>
<dbReference type="EMBL" id="BMAT01005538">
    <property type="protein sequence ID" value="GFR95261.1"/>
    <property type="molecule type" value="Genomic_DNA"/>
</dbReference>
<name>A0AAV4HBS5_9GAST</name>
<keyword evidence="2" id="KW-1185">Reference proteome</keyword>
<dbReference type="AlphaFoldDB" id="A0AAV4HBS5"/>